<dbReference type="PANTHER" id="PTHR43362">
    <property type="entry name" value="MANNITOL DEHYDROGENASE DSF1-RELATED"/>
    <property type="match status" value="1"/>
</dbReference>
<reference evidence="9" key="1">
    <citation type="submission" date="2020-05" db="EMBL/GenBank/DDBJ databases">
        <authorList>
            <person name="Zhu T."/>
            <person name="Keshari N."/>
            <person name="Lu X."/>
        </authorList>
    </citation>
    <scope>NUCLEOTIDE SEQUENCE</scope>
    <source>
        <strain evidence="9">NK1-12</strain>
    </source>
</reference>
<dbReference type="InterPro" id="IPR013118">
    <property type="entry name" value="Mannitol_DH_C"/>
</dbReference>
<comment type="catalytic activity">
    <reaction evidence="5">
        <text>D-mannitol 1-phosphate + NAD(+) = beta-D-fructose 6-phosphate + NADH + H(+)</text>
        <dbReference type="Rhea" id="RHEA:19661"/>
        <dbReference type="ChEBI" id="CHEBI:15378"/>
        <dbReference type="ChEBI" id="CHEBI:57540"/>
        <dbReference type="ChEBI" id="CHEBI:57634"/>
        <dbReference type="ChEBI" id="CHEBI:57945"/>
        <dbReference type="ChEBI" id="CHEBI:61381"/>
        <dbReference type="EC" id="1.1.1.17"/>
    </reaction>
</comment>
<protein>
    <recommendedName>
        <fullName evidence="2">Mannitol-1-phosphate 5-dehydrogenase</fullName>
        <ecNumber evidence="1">1.1.1.17</ecNumber>
    </recommendedName>
</protein>
<evidence type="ECO:0000256" key="6">
    <source>
        <dbReference type="ARBA" id="ARBA00061451"/>
    </source>
</evidence>
<organism evidence="9">
    <name type="scientific">Leptolyngbya sp. NK1-12</name>
    <dbReference type="NCBI Taxonomy" id="2547451"/>
    <lineage>
        <taxon>Bacteria</taxon>
        <taxon>Bacillati</taxon>
        <taxon>Cyanobacteriota</taxon>
        <taxon>Cyanophyceae</taxon>
        <taxon>Leptolyngbyales</taxon>
        <taxon>Leptolyngbyaceae</taxon>
        <taxon>Leptolyngbya group</taxon>
        <taxon>Leptolyngbya</taxon>
    </lineage>
</organism>
<evidence type="ECO:0000259" key="8">
    <source>
        <dbReference type="Pfam" id="PF08125"/>
    </source>
</evidence>
<dbReference type="InterPro" id="IPR050988">
    <property type="entry name" value="Mannitol_DH/Oxidoreductase"/>
</dbReference>
<dbReference type="Gene3D" id="3.40.50.720">
    <property type="entry name" value="NAD(P)-binding Rossmann-like Domain"/>
    <property type="match status" value="1"/>
</dbReference>
<keyword evidence="4" id="KW-0520">NAD</keyword>
<name>A0AA96WLG7_9CYAN</name>
<dbReference type="FunFam" id="3.40.50.720:FF:000129">
    <property type="entry name" value="D-mannonate oxidoreductase"/>
    <property type="match status" value="1"/>
</dbReference>
<keyword evidence="3" id="KW-0560">Oxidoreductase</keyword>
<evidence type="ECO:0000256" key="2">
    <source>
        <dbReference type="ARBA" id="ARBA00016219"/>
    </source>
</evidence>
<dbReference type="InterPro" id="IPR036291">
    <property type="entry name" value="NAD(P)-bd_dom_sf"/>
</dbReference>
<accession>A0AA96WLG7</accession>
<dbReference type="InterPro" id="IPR023027">
    <property type="entry name" value="Mannitol_DH_CS"/>
</dbReference>
<dbReference type="SUPFAM" id="SSF51735">
    <property type="entry name" value="NAD(P)-binding Rossmann-fold domains"/>
    <property type="match status" value="1"/>
</dbReference>
<dbReference type="GO" id="GO:0046029">
    <property type="term" value="F:mannitol dehydrogenase activity"/>
    <property type="evidence" value="ECO:0007669"/>
    <property type="project" value="TreeGrafter"/>
</dbReference>
<dbReference type="Gene3D" id="1.10.1040.10">
    <property type="entry name" value="N-(1-d-carboxylethyl)-l-norvaline Dehydrogenase, domain 2"/>
    <property type="match status" value="1"/>
</dbReference>
<dbReference type="EC" id="1.1.1.17" evidence="1"/>
<dbReference type="PROSITE" id="PS00974">
    <property type="entry name" value="MANNITOL_DHGENASE"/>
    <property type="match status" value="1"/>
</dbReference>
<dbReference type="InterPro" id="IPR000669">
    <property type="entry name" value="Mannitol_DH"/>
</dbReference>
<evidence type="ECO:0000256" key="4">
    <source>
        <dbReference type="ARBA" id="ARBA00023027"/>
    </source>
</evidence>
<comment type="similarity">
    <text evidence="6">Belongs to the mannitol dehydrogenase family. UxuB subfamily.</text>
</comment>
<dbReference type="Pfam" id="PF08125">
    <property type="entry name" value="Mannitol_dh_C"/>
    <property type="match status" value="1"/>
</dbReference>
<dbReference type="EMBL" id="CP053587">
    <property type="protein sequence ID" value="WNZ27688.1"/>
    <property type="molecule type" value="Genomic_DNA"/>
</dbReference>
<dbReference type="InterPro" id="IPR008927">
    <property type="entry name" value="6-PGluconate_DH-like_C_sf"/>
</dbReference>
<dbReference type="AlphaFoldDB" id="A0AA96WLG7"/>
<evidence type="ECO:0000256" key="3">
    <source>
        <dbReference type="ARBA" id="ARBA00023002"/>
    </source>
</evidence>
<proteinExistence type="inferred from homology"/>
<dbReference type="SUPFAM" id="SSF48179">
    <property type="entry name" value="6-phosphogluconate dehydrogenase C-terminal domain-like"/>
    <property type="match status" value="1"/>
</dbReference>
<evidence type="ECO:0000259" key="7">
    <source>
        <dbReference type="Pfam" id="PF01232"/>
    </source>
</evidence>
<dbReference type="RefSeq" id="WP_316436121.1">
    <property type="nucleotide sequence ID" value="NZ_CP053587.1"/>
</dbReference>
<dbReference type="GO" id="GO:0019594">
    <property type="term" value="P:mannitol metabolic process"/>
    <property type="evidence" value="ECO:0007669"/>
    <property type="project" value="InterPro"/>
</dbReference>
<dbReference type="InterPro" id="IPR013131">
    <property type="entry name" value="Mannitol_DH_N"/>
</dbReference>
<dbReference type="PANTHER" id="PTHR43362:SF1">
    <property type="entry name" value="MANNITOL DEHYDROGENASE 2-RELATED"/>
    <property type="match status" value="1"/>
</dbReference>
<dbReference type="PRINTS" id="PR00084">
    <property type="entry name" value="MTLDHDRGNASE"/>
</dbReference>
<sequence>MNNPIKTESAIKLNEASLPDLASRVHVPQYDRHQITNSIIHIGVGGFHRAHQALYLDQYFHQTPNSDWGICGVGLLEWDKRMRDALNSQDCLYTLVERSPERDDARVIGAITQYLFAPENRQVVIDALAHPNCRIVTLTITEGGYYYIEGSGEFDVNHPTIQHDLQHPDQPMGVYGFLTAALDQRQRQGLTPFTVLSCDNLQGNGNIVKKMLTSFAELRDPELGRWIADHVAFPNCMVDRITPATTPADIEMVRDQFGIEDAWPVVAEPFLQWVVEDNFCAGRPQLETVGVQFTDDVHPYEMMKIRLLNASHLLIGYLGTLMGYSYVHETMADPLIRQAVEHLMAEVTPTLQPVPGIDLDQYKQTLIERFANPKIRDQLPRVSLNGSAKVPKWVLSSLRDKLQQDGAIDYLSLTIAAWFRYLNGQDDQGQPISVDDPMADTLTQRAQSGGADPSHLLSLSELFGDLCQSSHFVAAVTHHLQNLSELGAQATLSQLLTTQSLL</sequence>
<evidence type="ECO:0000256" key="1">
    <source>
        <dbReference type="ARBA" id="ARBA00012939"/>
    </source>
</evidence>
<gene>
    <name evidence="9" type="ORF">HJG54_33110</name>
</gene>
<evidence type="ECO:0000256" key="5">
    <source>
        <dbReference type="ARBA" id="ARBA00048615"/>
    </source>
</evidence>
<dbReference type="InterPro" id="IPR013328">
    <property type="entry name" value="6PGD_dom2"/>
</dbReference>
<dbReference type="GO" id="GO:0008926">
    <property type="term" value="F:mannitol-1-phosphate 5-dehydrogenase activity"/>
    <property type="evidence" value="ECO:0007669"/>
    <property type="project" value="UniProtKB-EC"/>
</dbReference>
<feature type="domain" description="Mannitol dehydrogenase N-terminal" evidence="7">
    <location>
        <begin position="38"/>
        <end position="287"/>
    </location>
</feature>
<dbReference type="Pfam" id="PF01232">
    <property type="entry name" value="Mannitol_dh"/>
    <property type="match status" value="1"/>
</dbReference>
<evidence type="ECO:0000313" key="9">
    <source>
        <dbReference type="EMBL" id="WNZ27688.1"/>
    </source>
</evidence>
<feature type="domain" description="Mannitol dehydrogenase C-terminal" evidence="8">
    <location>
        <begin position="296"/>
        <end position="483"/>
    </location>
</feature>